<sequence>YLRQSYGLSTDFIQPCDYNKLVLSLLSALPNEVDFAVNVCTLLSNESKHAMQLDKDPKLVTLLLAHAGVFDDYQIVEMTAADPVGLECFCNHTANSICFLTVLERGGTGDMEAQRVLQIAVILRNLSFEEANVKLLAANRTCLRFLLLCAHCNLISLRQLGLDTLGNVAAEVGPASDRHRCLWLEFVSTTDQSEENLSL</sequence>
<evidence type="ECO:0000256" key="2">
    <source>
        <dbReference type="ARBA" id="ARBA00023163"/>
    </source>
</evidence>
<keyword evidence="3" id="KW-0539">Nucleus</keyword>
<name>A0ABV0Q8Y8_9TELE</name>
<reference evidence="4 5" key="1">
    <citation type="submission" date="2021-06" db="EMBL/GenBank/DDBJ databases">
        <authorList>
            <person name="Palmer J.M."/>
        </authorList>
    </citation>
    <scope>NUCLEOTIDE SEQUENCE [LARGE SCALE GENOMIC DNA]</scope>
    <source>
        <strain evidence="4 5">XC_2019</strain>
        <tissue evidence="4">Muscle</tissue>
    </source>
</reference>
<evidence type="ECO:0000256" key="3">
    <source>
        <dbReference type="ARBA" id="ARBA00023242"/>
    </source>
</evidence>
<evidence type="ECO:0000313" key="5">
    <source>
        <dbReference type="Proteomes" id="UP001434883"/>
    </source>
</evidence>
<accession>A0ABV0Q8Y8</accession>
<gene>
    <name evidence="4" type="primary">ARID2_1</name>
    <name evidence="4" type="ORF">XENOCAPTIV_009123</name>
</gene>
<keyword evidence="5" id="KW-1185">Reference proteome</keyword>
<evidence type="ECO:0000313" key="4">
    <source>
        <dbReference type="EMBL" id="MEQ2192251.1"/>
    </source>
</evidence>
<dbReference type="EMBL" id="JAHRIN010002083">
    <property type="protein sequence ID" value="MEQ2192251.1"/>
    <property type="molecule type" value="Genomic_DNA"/>
</dbReference>
<dbReference type="PANTHER" id="PTHR22970">
    <property type="entry name" value="AT-RICH INTERACTIVE DOMAIN-CONTAINING PROTEIN 2"/>
    <property type="match status" value="1"/>
</dbReference>
<keyword evidence="1" id="KW-0805">Transcription regulation</keyword>
<dbReference type="Proteomes" id="UP001434883">
    <property type="component" value="Unassembled WGS sequence"/>
</dbReference>
<protein>
    <submittedName>
        <fullName evidence="4">AT-rich interactive domain-containing protein 2</fullName>
    </submittedName>
</protein>
<proteinExistence type="predicted"/>
<keyword evidence="2" id="KW-0804">Transcription</keyword>
<evidence type="ECO:0000256" key="1">
    <source>
        <dbReference type="ARBA" id="ARBA00023015"/>
    </source>
</evidence>
<organism evidence="4 5">
    <name type="scientific">Xenoophorus captivus</name>
    <dbReference type="NCBI Taxonomy" id="1517983"/>
    <lineage>
        <taxon>Eukaryota</taxon>
        <taxon>Metazoa</taxon>
        <taxon>Chordata</taxon>
        <taxon>Craniata</taxon>
        <taxon>Vertebrata</taxon>
        <taxon>Euteleostomi</taxon>
        <taxon>Actinopterygii</taxon>
        <taxon>Neopterygii</taxon>
        <taxon>Teleostei</taxon>
        <taxon>Neoteleostei</taxon>
        <taxon>Acanthomorphata</taxon>
        <taxon>Ovalentaria</taxon>
        <taxon>Atherinomorphae</taxon>
        <taxon>Cyprinodontiformes</taxon>
        <taxon>Goodeidae</taxon>
        <taxon>Xenoophorus</taxon>
    </lineage>
</organism>
<feature type="non-terminal residue" evidence="4">
    <location>
        <position position="1"/>
    </location>
</feature>
<dbReference type="PANTHER" id="PTHR22970:SF14">
    <property type="entry name" value="AT-RICH INTERACTIVE DOMAIN-CONTAINING PROTEIN 2"/>
    <property type="match status" value="1"/>
</dbReference>
<dbReference type="InterPro" id="IPR052406">
    <property type="entry name" value="Chromatin_Remodeling_Comp"/>
</dbReference>
<comment type="caution">
    <text evidence="4">The sequence shown here is derived from an EMBL/GenBank/DDBJ whole genome shotgun (WGS) entry which is preliminary data.</text>
</comment>